<evidence type="ECO:0000313" key="3">
    <source>
        <dbReference type="EMBL" id="ANX14136.1"/>
    </source>
</evidence>
<feature type="chain" id="PRO_5008533349" description="Lipoprotein" evidence="2">
    <location>
        <begin position="26"/>
        <end position="147"/>
    </location>
</feature>
<evidence type="ECO:0000256" key="1">
    <source>
        <dbReference type="SAM" id="MobiDB-lite"/>
    </source>
</evidence>
<dbReference type="AlphaFoldDB" id="A0A1B1Z9M5"/>
<evidence type="ECO:0000256" key="2">
    <source>
        <dbReference type="SAM" id="SignalP"/>
    </source>
</evidence>
<accession>A0A1B1Z9M5</accession>
<proteinExistence type="predicted"/>
<dbReference type="PROSITE" id="PS51257">
    <property type="entry name" value="PROKAR_LIPOPROTEIN"/>
    <property type="match status" value="1"/>
</dbReference>
<reference evidence="3 4" key="1">
    <citation type="submission" date="2016-08" db="EMBL/GenBank/DDBJ databases">
        <title>Complete genome sequence of Fictibacillus arsenicus G25-54, a strain with toxicity to nematodes and a potential arsenic-resistance activity.</title>
        <authorList>
            <person name="Zheng Z."/>
        </authorList>
    </citation>
    <scope>NUCLEOTIDE SEQUENCE [LARGE SCALE GENOMIC DNA]</scope>
    <source>
        <strain evidence="3 4">G25-54</strain>
    </source>
</reference>
<feature type="signal peptide" evidence="2">
    <location>
        <begin position="1"/>
        <end position="25"/>
    </location>
</feature>
<dbReference type="OrthoDB" id="2967561at2"/>
<dbReference type="EMBL" id="CP016761">
    <property type="protein sequence ID" value="ANX14136.1"/>
    <property type="molecule type" value="Genomic_DNA"/>
</dbReference>
<keyword evidence="2" id="KW-0732">Signal</keyword>
<feature type="region of interest" description="Disordered" evidence="1">
    <location>
        <begin position="22"/>
        <end position="47"/>
    </location>
</feature>
<gene>
    <name evidence="3" type="ORF">ABE41_019155</name>
</gene>
<evidence type="ECO:0008006" key="5">
    <source>
        <dbReference type="Google" id="ProtNLM"/>
    </source>
</evidence>
<keyword evidence="4" id="KW-1185">Reference proteome</keyword>
<name>A0A1B1Z9M5_9BACL</name>
<evidence type="ECO:0000313" key="4">
    <source>
        <dbReference type="Proteomes" id="UP000077412"/>
    </source>
</evidence>
<sequence length="147" mass="15914">MKKKWFGASLLVLMLALAGCSEEKAKPEEKPKKEQTEEKTASDETANQAKIIKNMQENAVELDPKALEADPKAYEEKIIKAVGTVNSETPVATGGSFELKVGETNFKVMNFTMSKVAPGSDIIVYGNVKTGKDAKSGLSLINATYIE</sequence>
<dbReference type="Proteomes" id="UP000077412">
    <property type="component" value="Chromosome"/>
</dbReference>
<feature type="compositionally biased region" description="Basic and acidic residues" evidence="1">
    <location>
        <begin position="22"/>
        <end position="42"/>
    </location>
</feature>
<protein>
    <recommendedName>
        <fullName evidence="5">Lipoprotein</fullName>
    </recommendedName>
</protein>
<dbReference type="KEGG" id="far:ABE41_019155"/>
<organism evidence="3 4">
    <name type="scientific">Fictibacillus arsenicus</name>
    <dbReference type="NCBI Taxonomy" id="255247"/>
    <lineage>
        <taxon>Bacteria</taxon>
        <taxon>Bacillati</taxon>
        <taxon>Bacillota</taxon>
        <taxon>Bacilli</taxon>
        <taxon>Bacillales</taxon>
        <taxon>Fictibacillaceae</taxon>
        <taxon>Fictibacillus</taxon>
    </lineage>
</organism>
<dbReference type="RefSeq" id="WP_066293918.1">
    <property type="nucleotide sequence ID" value="NZ_CP016761.1"/>
</dbReference>